<evidence type="ECO:0000256" key="1">
    <source>
        <dbReference type="ARBA" id="ARBA00023015"/>
    </source>
</evidence>
<keyword evidence="2 4" id="KW-0238">DNA-binding</keyword>
<dbReference type="EMBL" id="ADNS01000027">
    <property type="protein sequence ID" value="EFG80739.1"/>
    <property type="molecule type" value="Genomic_DNA"/>
</dbReference>
<dbReference type="PANTHER" id="PTHR30055:SF234">
    <property type="entry name" value="HTH-TYPE TRANSCRIPTIONAL REGULATOR BETI"/>
    <property type="match status" value="1"/>
</dbReference>
<gene>
    <name evidence="6" type="ORF">HMPREF0281_02104</name>
</gene>
<proteinExistence type="predicted"/>
<dbReference type="Gene3D" id="1.10.357.10">
    <property type="entry name" value="Tetracycline Repressor, domain 2"/>
    <property type="match status" value="1"/>
</dbReference>
<dbReference type="SUPFAM" id="SSF46689">
    <property type="entry name" value="Homeodomain-like"/>
    <property type="match status" value="1"/>
</dbReference>
<dbReference type="Pfam" id="PF00440">
    <property type="entry name" value="TetR_N"/>
    <property type="match status" value="1"/>
</dbReference>
<dbReference type="PROSITE" id="PS50977">
    <property type="entry name" value="HTH_TETR_2"/>
    <property type="match status" value="1"/>
</dbReference>
<accession>A0ABN0ADB1</accession>
<dbReference type="InterPro" id="IPR009057">
    <property type="entry name" value="Homeodomain-like_sf"/>
</dbReference>
<feature type="domain" description="HTH tetR-type" evidence="5">
    <location>
        <begin position="13"/>
        <end position="72"/>
    </location>
</feature>
<evidence type="ECO:0000313" key="7">
    <source>
        <dbReference type="Proteomes" id="UP000006015"/>
    </source>
</evidence>
<keyword evidence="7" id="KW-1185">Reference proteome</keyword>
<keyword evidence="3" id="KW-0804">Transcription</keyword>
<protein>
    <submittedName>
        <fullName evidence="6">Transcriptional regulator, TetR family</fullName>
    </submittedName>
</protein>
<evidence type="ECO:0000256" key="3">
    <source>
        <dbReference type="ARBA" id="ARBA00023163"/>
    </source>
</evidence>
<name>A0ABN0ADB1_CORAM</name>
<dbReference type="InterPro" id="IPR050109">
    <property type="entry name" value="HTH-type_TetR-like_transc_reg"/>
</dbReference>
<dbReference type="InterPro" id="IPR001647">
    <property type="entry name" value="HTH_TetR"/>
</dbReference>
<evidence type="ECO:0000259" key="5">
    <source>
        <dbReference type="PROSITE" id="PS50977"/>
    </source>
</evidence>
<reference evidence="6 7" key="1">
    <citation type="submission" date="2010-04" db="EMBL/GenBank/DDBJ databases">
        <authorList>
            <person name="Weinstock G."/>
            <person name="Sodergren E."/>
            <person name="Clifton S."/>
            <person name="Fulton L."/>
            <person name="Fulton B."/>
            <person name="Courtney L."/>
            <person name="Fronick C."/>
            <person name="Harrison M."/>
            <person name="Strong C."/>
            <person name="Farmer C."/>
            <person name="Delahaunty K."/>
            <person name="Markovic C."/>
            <person name="Hall O."/>
            <person name="Minx P."/>
            <person name="Tomlinson C."/>
            <person name="Mitreva M."/>
            <person name="Hou S."/>
            <person name="Wollam A."/>
            <person name="Pepin K.H."/>
            <person name="Johnson M."/>
            <person name="Bhonagiri V."/>
            <person name="Zhang X."/>
            <person name="Suruliraj S."/>
            <person name="Warren W."/>
            <person name="Chinwalla A."/>
            <person name="Mardis E.R."/>
            <person name="Wilson R.K."/>
        </authorList>
    </citation>
    <scope>NUCLEOTIDE SEQUENCE [LARGE SCALE GENOMIC DNA]</scope>
    <source>
        <strain evidence="6 7">DSM 20306</strain>
    </source>
</reference>
<dbReference type="Proteomes" id="UP000006015">
    <property type="component" value="Unassembled WGS sequence"/>
</dbReference>
<dbReference type="PANTHER" id="PTHR30055">
    <property type="entry name" value="HTH-TYPE TRANSCRIPTIONAL REGULATOR RUTR"/>
    <property type="match status" value="1"/>
</dbReference>
<comment type="caution">
    <text evidence="6">The sequence shown here is derived from an EMBL/GenBank/DDBJ whole genome shotgun (WGS) entry which is preliminary data.</text>
</comment>
<comment type="caution">
    <text evidence="4">Lacks conserved residue(s) required for the propagation of feature annotation.</text>
</comment>
<evidence type="ECO:0000313" key="6">
    <source>
        <dbReference type="EMBL" id="EFG80739.1"/>
    </source>
</evidence>
<evidence type="ECO:0000256" key="2">
    <source>
        <dbReference type="ARBA" id="ARBA00023125"/>
    </source>
</evidence>
<organism evidence="6 7">
    <name type="scientific">Corynebacterium ammoniagenes DSM 20306</name>
    <dbReference type="NCBI Taxonomy" id="649754"/>
    <lineage>
        <taxon>Bacteria</taxon>
        <taxon>Bacillati</taxon>
        <taxon>Actinomycetota</taxon>
        <taxon>Actinomycetes</taxon>
        <taxon>Mycobacteriales</taxon>
        <taxon>Corynebacteriaceae</taxon>
        <taxon>Corynebacterium</taxon>
    </lineage>
</organism>
<keyword evidence="1" id="KW-0805">Transcription regulation</keyword>
<sequence>MWLMITNRAKLKQQTQTRVIDAATTLFHELGFASTTIRDIAEKAGVSAGTVIGVGDKNALLVKVFDDLIAQVHTEREQISVASDNTADSCVSRLERLVEPFISIFTTNLSLSRSYAAILVMGTHPSALFTELAGQLIGEFSTAITAGNCTDRKNAEAQSRALYSAYVGALFTWSASGFTDENQLRTSVHNVFTAICTCRE</sequence>
<evidence type="ECO:0000256" key="4">
    <source>
        <dbReference type="PROSITE-ProRule" id="PRU00335"/>
    </source>
</evidence>